<accession>A0A9D4VMC6</accession>
<reference evidence="2 3" key="1">
    <citation type="journal article" date="2022" name="Nat. Genet.">
        <title>Improved pea reference genome and pan-genome highlight genomic features and evolutionary characteristics.</title>
        <authorList>
            <person name="Yang T."/>
            <person name="Liu R."/>
            <person name="Luo Y."/>
            <person name="Hu S."/>
            <person name="Wang D."/>
            <person name="Wang C."/>
            <person name="Pandey M.K."/>
            <person name="Ge S."/>
            <person name="Xu Q."/>
            <person name="Li N."/>
            <person name="Li G."/>
            <person name="Huang Y."/>
            <person name="Saxena R.K."/>
            <person name="Ji Y."/>
            <person name="Li M."/>
            <person name="Yan X."/>
            <person name="He Y."/>
            <person name="Liu Y."/>
            <person name="Wang X."/>
            <person name="Xiang C."/>
            <person name="Varshney R.K."/>
            <person name="Ding H."/>
            <person name="Gao S."/>
            <person name="Zong X."/>
        </authorList>
    </citation>
    <scope>NUCLEOTIDE SEQUENCE [LARGE SCALE GENOMIC DNA]</scope>
    <source>
        <strain evidence="2 3">cv. Zhongwan 6</strain>
    </source>
</reference>
<protein>
    <submittedName>
        <fullName evidence="2">Uncharacterized protein</fullName>
    </submittedName>
</protein>
<dbReference type="Proteomes" id="UP001058974">
    <property type="component" value="Chromosome 7"/>
</dbReference>
<proteinExistence type="predicted"/>
<comment type="caution">
    <text evidence="2">The sequence shown here is derived from an EMBL/GenBank/DDBJ whole genome shotgun (WGS) entry which is preliminary data.</text>
</comment>
<evidence type="ECO:0000313" key="3">
    <source>
        <dbReference type="Proteomes" id="UP001058974"/>
    </source>
</evidence>
<keyword evidence="3" id="KW-1185">Reference proteome</keyword>
<evidence type="ECO:0000313" key="2">
    <source>
        <dbReference type="EMBL" id="KAI5386623.1"/>
    </source>
</evidence>
<name>A0A9D4VMC6_PEA</name>
<dbReference type="AlphaFoldDB" id="A0A9D4VMC6"/>
<feature type="region of interest" description="Disordered" evidence="1">
    <location>
        <begin position="1"/>
        <end position="23"/>
    </location>
</feature>
<dbReference type="Gramene" id="Psat07G0295900-T1">
    <property type="protein sequence ID" value="KAI5386623.1"/>
    <property type="gene ID" value="KIW84_072959"/>
</dbReference>
<sequence>MWPSPSQSYNESNHGEQPQPESGVVCGNAYELGTLTRKEDQTKFLGVITANVDGIHVKLAGSSKANLLTGRRKVVVHFRPVILIKGSNLLRLSSTHYGTTRQTVQTPRVSNPFLLYSNKSKLAQDINCQTNFFRSHCVFQDLNSGKMIGSAKESGGLYYLDIGSASQLPSKTISSYFESFSVLNNKDDNIMG</sequence>
<evidence type="ECO:0000256" key="1">
    <source>
        <dbReference type="SAM" id="MobiDB-lite"/>
    </source>
</evidence>
<dbReference type="EMBL" id="JAMSHJ010000007">
    <property type="protein sequence ID" value="KAI5386623.1"/>
    <property type="molecule type" value="Genomic_DNA"/>
</dbReference>
<organism evidence="2 3">
    <name type="scientific">Pisum sativum</name>
    <name type="common">Garden pea</name>
    <name type="synonym">Lathyrus oleraceus</name>
    <dbReference type="NCBI Taxonomy" id="3888"/>
    <lineage>
        <taxon>Eukaryota</taxon>
        <taxon>Viridiplantae</taxon>
        <taxon>Streptophyta</taxon>
        <taxon>Embryophyta</taxon>
        <taxon>Tracheophyta</taxon>
        <taxon>Spermatophyta</taxon>
        <taxon>Magnoliopsida</taxon>
        <taxon>eudicotyledons</taxon>
        <taxon>Gunneridae</taxon>
        <taxon>Pentapetalae</taxon>
        <taxon>rosids</taxon>
        <taxon>fabids</taxon>
        <taxon>Fabales</taxon>
        <taxon>Fabaceae</taxon>
        <taxon>Papilionoideae</taxon>
        <taxon>50 kb inversion clade</taxon>
        <taxon>NPAAA clade</taxon>
        <taxon>Hologalegina</taxon>
        <taxon>IRL clade</taxon>
        <taxon>Fabeae</taxon>
        <taxon>Lathyrus</taxon>
    </lineage>
</organism>
<feature type="compositionally biased region" description="Polar residues" evidence="1">
    <location>
        <begin position="1"/>
        <end position="20"/>
    </location>
</feature>
<gene>
    <name evidence="2" type="ORF">KIW84_072959</name>
</gene>